<dbReference type="EMBL" id="BAAAOS010000017">
    <property type="protein sequence ID" value="GAA1564112.1"/>
    <property type="molecule type" value="Genomic_DNA"/>
</dbReference>
<evidence type="ECO:0000256" key="1">
    <source>
        <dbReference type="ARBA" id="ARBA00001947"/>
    </source>
</evidence>
<keyword evidence="6" id="KW-0482">Metalloprotease</keyword>
<dbReference type="RefSeq" id="WP_344211547.1">
    <property type="nucleotide sequence ID" value="NZ_BAAAOS010000017.1"/>
</dbReference>
<organism evidence="10 11">
    <name type="scientific">Kribbella sancticallisti</name>
    <dbReference type="NCBI Taxonomy" id="460087"/>
    <lineage>
        <taxon>Bacteria</taxon>
        <taxon>Bacillati</taxon>
        <taxon>Actinomycetota</taxon>
        <taxon>Actinomycetes</taxon>
        <taxon>Propionibacteriales</taxon>
        <taxon>Kribbellaceae</taxon>
        <taxon>Kribbella</taxon>
    </lineage>
</organism>
<keyword evidence="11" id="KW-1185">Reference proteome</keyword>
<gene>
    <name evidence="10" type="ORF">GCM10009789_16640</name>
</gene>
<keyword evidence="3" id="KW-0645">Protease</keyword>
<reference evidence="10 11" key="1">
    <citation type="journal article" date="2019" name="Int. J. Syst. Evol. Microbiol.">
        <title>The Global Catalogue of Microorganisms (GCM) 10K type strain sequencing project: providing services to taxonomists for standard genome sequencing and annotation.</title>
        <authorList>
            <consortium name="The Broad Institute Genomics Platform"/>
            <consortium name="The Broad Institute Genome Sequencing Center for Infectious Disease"/>
            <person name="Wu L."/>
            <person name="Ma J."/>
        </authorList>
    </citation>
    <scope>NUCLEOTIDE SEQUENCE [LARGE SCALE GENOMIC DNA]</scope>
    <source>
        <strain evidence="10 11">JCM 14969</strain>
    </source>
</reference>
<evidence type="ECO:0000256" key="6">
    <source>
        <dbReference type="ARBA" id="ARBA00023049"/>
    </source>
</evidence>
<protein>
    <recommendedName>
        <fullName evidence="9">Peptidase M14 domain-containing protein</fullName>
    </recommendedName>
</protein>
<name>A0ABN2CTH0_9ACTN</name>
<feature type="domain" description="Peptidase M14" evidence="9">
    <location>
        <begin position="138"/>
        <end position="458"/>
    </location>
</feature>
<keyword evidence="8" id="KW-0732">Signal</keyword>
<evidence type="ECO:0000256" key="4">
    <source>
        <dbReference type="ARBA" id="ARBA00022801"/>
    </source>
</evidence>
<dbReference type="PANTHER" id="PTHR11705:SF143">
    <property type="entry name" value="SLL0236 PROTEIN"/>
    <property type="match status" value="1"/>
</dbReference>
<evidence type="ECO:0000259" key="9">
    <source>
        <dbReference type="PROSITE" id="PS52035"/>
    </source>
</evidence>
<dbReference type="Proteomes" id="UP001500393">
    <property type="component" value="Unassembled WGS sequence"/>
</dbReference>
<evidence type="ECO:0000256" key="2">
    <source>
        <dbReference type="ARBA" id="ARBA00005988"/>
    </source>
</evidence>
<dbReference type="PROSITE" id="PS52035">
    <property type="entry name" value="PEPTIDASE_M14"/>
    <property type="match status" value="1"/>
</dbReference>
<feature type="signal peptide" evidence="8">
    <location>
        <begin position="1"/>
        <end position="29"/>
    </location>
</feature>
<dbReference type="Pfam" id="PF00246">
    <property type="entry name" value="Peptidase_M14"/>
    <property type="match status" value="1"/>
</dbReference>
<dbReference type="Gene3D" id="3.40.630.10">
    <property type="entry name" value="Zn peptidases"/>
    <property type="match status" value="1"/>
</dbReference>
<feature type="active site" description="Proton donor/acceptor" evidence="7">
    <location>
        <position position="407"/>
    </location>
</feature>
<evidence type="ECO:0000313" key="11">
    <source>
        <dbReference type="Proteomes" id="UP001500393"/>
    </source>
</evidence>
<evidence type="ECO:0000313" key="10">
    <source>
        <dbReference type="EMBL" id="GAA1564112.1"/>
    </source>
</evidence>
<accession>A0ABN2CTH0</accession>
<comment type="caution">
    <text evidence="10">The sequence shown here is derived from an EMBL/GenBank/DDBJ whole genome shotgun (WGS) entry which is preliminary data.</text>
</comment>
<dbReference type="InterPro" id="IPR000834">
    <property type="entry name" value="Peptidase_M14"/>
</dbReference>
<keyword evidence="4" id="KW-0378">Hydrolase</keyword>
<comment type="similarity">
    <text evidence="2 7">Belongs to the peptidase M14 family.</text>
</comment>
<evidence type="ECO:0000256" key="3">
    <source>
        <dbReference type="ARBA" id="ARBA00022670"/>
    </source>
</evidence>
<sequence length="554" mass="59662">MFHPARWHRLIPLAIAAAVVVGAGSQVQAVAPPDRKVQAYEKAELIQLLRINTPTAADKQRLTTLDLDLAESAGPGYVDVVAYGNQDRRFLRLAGFTWSVLEDDLVGADREREAADAAYAKAVAGKAVAATLPSGRTAYRQLADYTNDLASLASQYPTKVKPITLRNTSLEGRAVRGIEISRNVNVRDGKPAFVMMGLHHAREWPAGELTIEFAYDLLKNDGVVPRITNILDKARVVIVPVVNPDGFNLSRTLGYEMKRKNCRITNGQLPTPGQCAQSANQSRGVDPNRNYAGFWGGPGASTSLTSETYRGPSAFSEPETRNIQALVSGYQATTLITNHTYSNLVLREPGYASAGKTPDEAMYKALGDQMAAQNGYSSQYGYQLYDTTGTTEDWSYYATGGLGFTFEHGANSFHPAFSNVVSYYFGSGSTAGKGNREAFLIAAESTINPARHSVINGTGPAGAVLRLKKSFNTKTWNGTNVPDVLDTTMVVPAGGSYTWHANPSTRPIIVQQGGTESWTLTCERPTGQVLETRSITVARGASVTANLTTCAAAF</sequence>
<feature type="chain" id="PRO_5046062350" description="Peptidase M14 domain-containing protein" evidence="8">
    <location>
        <begin position="30"/>
        <end position="554"/>
    </location>
</feature>
<evidence type="ECO:0000256" key="5">
    <source>
        <dbReference type="ARBA" id="ARBA00022833"/>
    </source>
</evidence>
<keyword evidence="5" id="KW-0862">Zinc</keyword>
<dbReference type="CDD" id="cd03859">
    <property type="entry name" value="M14_CPT"/>
    <property type="match status" value="1"/>
</dbReference>
<evidence type="ECO:0000256" key="7">
    <source>
        <dbReference type="PROSITE-ProRule" id="PRU01379"/>
    </source>
</evidence>
<dbReference type="SMART" id="SM00631">
    <property type="entry name" value="Zn_pept"/>
    <property type="match status" value="1"/>
</dbReference>
<dbReference type="InterPro" id="IPR033810">
    <property type="entry name" value="Carboxypeptidase_T"/>
</dbReference>
<proteinExistence type="inferred from homology"/>
<comment type="cofactor">
    <cofactor evidence="1">
        <name>Zn(2+)</name>
        <dbReference type="ChEBI" id="CHEBI:29105"/>
    </cofactor>
</comment>
<dbReference type="PANTHER" id="PTHR11705">
    <property type="entry name" value="PROTEASE FAMILY M14 CARBOXYPEPTIDASE A,B"/>
    <property type="match status" value="1"/>
</dbReference>
<dbReference type="SUPFAM" id="SSF53187">
    <property type="entry name" value="Zn-dependent exopeptidases"/>
    <property type="match status" value="1"/>
</dbReference>
<evidence type="ECO:0000256" key="8">
    <source>
        <dbReference type="SAM" id="SignalP"/>
    </source>
</evidence>